<dbReference type="Pfam" id="PF04246">
    <property type="entry name" value="RseC_MucC"/>
    <property type="match status" value="1"/>
</dbReference>
<keyword evidence="3" id="KW-1185">Reference proteome</keyword>
<dbReference type="InterPro" id="IPR007359">
    <property type="entry name" value="SigmaE_reg_RseC_MucC"/>
</dbReference>
<protein>
    <submittedName>
        <fullName evidence="2">RseC/MucC-like positive regulator of sigma(E)</fullName>
    </submittedName>
</protein>
<dbReference type="PROSITE" id="PS51257">
    <property type="entry name" value="PROKAR_LIPOPROTEIN"/>
    <property type="match status" value="1"/>
</dbReference>
<dbReference type="PANTHER" id="PTHR35867:SF1">
    <property type="entry name" value="PROTEIN RSEC"/>
    <property type="match status" value="1"/>
</dbReference>
<evidence type="ECO:0000313" key="2">
    <source>
        <dbReference type="EMBL" id="RCX32012.1"/>
    </source>
</evidence>
<gene>
    <name evidence="2" type="ORF">DFQ59_102362</name>
</gene>
<feature type="transmembrane region" description="Helical" evidence="1">
    <location>
        <begin position="103"/>
        <end position="120"/>
    </location>
</feature>
<dbReference type="AlphaFoldDB" id="A0A369CDA1"/>
<sequence length="150" mass="15268">MTREPASVVALDGTHAWVETAARSACSSCGAGGCGSAVLGALGGTRTRRYRVRNQAGAQLGERVMVAVPDGALLRASLLGYLLPLLGLVAGTLLSAAAGGSDFQVALAGVLGMSLTALIARRLTARAVREYQPFIAGPDAVPARPVDFHP</sequence>
<comment type="caution">
    <text evidence="2">The sequence shown here is derived from an EMBL/GenBank/DDBJ whole genome shotgun (WGS) entry which is preliminary data.</text>
</comment>
<name>A0A369CDA1_9GAMM</name>
<keyword evidence="1" id="KW-0472">Membrane</keyword>
<evidence type="ECO:0000313" key="3">
    <source>
        <dbReference type="Proteomes" id="UP000252707"/>
    </source>
</evidence>
<dbReference type="RefSeq" id="WP_114278837.1">
    <property type="nucleotide sequence ID" value="NZ_QPJY01000002.1"/>
</dbReference>
<proteinExistence type="predicted"/>
<dbReference type="PIRSF" id="PIRSF004923">
    <property type="entry name" value="RseC"/>
    <property type="match status" value="1"/>
</dbReference>
<dbReference type="EMBL" id="QPJY01000002">
    <property type="protein sequence ID" value="RCX32012.1"/>
    <property type="molecule type" value="Genomic_DNA"/>
</dbReference>
<accession>A0A369CDA1</accession>
<dbReference type="Proteomes" id="UP000252707">
    <property type="component" value="Unassembled WGS sequence"/>
</dbReference>
<organism evidence="2 3">
    <name type="scientific">Thioalbus denitrificans</name>
    <dbReference type="NCBI Taxonomy" id="547122"/>
    <lineage>
        <taxon>Bacteria</taxon>
        <taxon>Pseudomonadati</taxon>
        <taxon>Pseudomonadota</taxon>
        <taxon>Gammaproteobacteria</taxon>
        <taxon>Chromatiales</taxon>
        <taxon>Ectothiorhodospiraceae</taxon>
        <taxon>Thioalbus</taxon>
    </lineage>
</organism>
<evidence type="ECO:0000256" key="1">
    <source>
        <dbReference type="SAM" id="Phobius"/>
    </source>
</evidence>
<dbReference type="InterPro" id="IPR026268">
    <property type="entry name" value="RseC"/>
</dbReference>
<reference evidence="2 3" key="1">
    <citation type="submission" date="2018-07" db="EMBL/GenBank/DDBJ databases">
        <title>Genomic Encyclopedia of Type Strains, Phase IV (KMG-IV): sequencing the most valuable type-strain genomes for metagenomic binning, comparative biology and taxonomic classification.</title>
        <authorList>
            <person name="Goeker M."/>
        </authorList>
    </citation>
    <scope>NUCLEOTIDE SEQUENCE [LARGE SCALE GENOMIC DNA]</scope>
    <source>
        <strain evidence="2 3">DSM 26407</strain>
    </source>
</reference>
<keyword evidence="1" id="KW-0812">Transmembrane</keyword>
<keyword evidence="1" id="KW-1133">Transmembrane helix</keyword>
<feature type="transmembrane region" description="Helical" evidence="1">
    <location>
        <begin position="78"/>
        <end position="97"/>
    </location>
</feature>
<dbReference type="PANTHER" id="PTHR35867">
    <property type="entry name" value="PROTEIN RSEC"/>
    <property type="match status" value="1"/>
</dbReference>